<feature type="compositionally biased region" description="Low complexity" evidence="2">
    <location>
        <begin position="35"/>
        <end position="61"/>
    </location>
</feature>
<proteinExistence type="predicted"/>
<feature type="compositionally biased region" description="Polar residues" evidence="2">
    <location>
        <begin position="22"/>
        <end position="34"/>
    </location>
</feature>
<dbReference type="STRING" id="5762.D2VQ67"/>
<dbReference type="Pfam" id="PF10205">
    <property type="entry name" value="KLRAQ"/>
    <property type="match status" value="1"/>
</dbReference>
<name>D2VQ67_NAEGR</name>
<feature type="domain" description="Protein phosphatase 1 regulatory subunit 21 N-terminal" evidence="3">
    <location>
        <begin position="73"/>
        <end position="183"/>
    </location>
</feature>
<dbReference type="PANTHER" id="PTHR21448">
    <property type="entry name" value="SMOOTH MUSCLE MYOSIN HEAVY CHAIN-RELATED"/>
    <property type="match status" value="1"/>
</dbReference>
<feature type="coiled-coil region" evidence="1">
    <location>
        <begin position="65"/>
        <end position="148"/>
    </location>
</feature>
<protein>
    <submittedName>
        <fullName evidence="4">Predicted protein</fullName>
    </submittedName>
</protein>
<dbReference type="InParanoid" id="D2VQ67"/>
<feature type="coiled-coil region" evidence="1">
    <location>
        <begin position="731"/>
        <end position="772"/>
    </location>
</feature>
<dbReference type="AlphaFoldDB" id="D2VQ67"/>
<feature type="region of interest" description="Disordered" evidence="2">
    <location>
        <begin position="820"/>
        <end position="865"/>
    </location>
</feature>
<feature type="region of interest" description="Disordered" evidence="2">
    <location>
        <begin position="1"/>
        <end position="61"/>
    </location>
</feature>
<dbReference type="GeneID" id="8855635"/>
<organism evidence="5">
    <name type="scientific">Naegleria gruberi</name>
    <name type="common">Amoeba</name>
    <dbReference type="NCBI Taxonomy" id="5762"/>
    <lineage>
        <taxon>Eukaryota</taxon>
        <taxon>Discoba</taxon>
        <taxon>Heterolobosea</taxon>
        <taxon>Tetramitia</taxon>
        <taxon>Eutetramitia</taxon>
        <taxon>Vahlkampfiidae</taxon>
        <taxon>Naegleria</taxon>
    </lineage>
</organism>
<evidence type="ECO:0000256" key="1">
    <source>
        <dbReference type="SAM" id="Coils"/>
    </source>
</evidence>
<dbReference type="Proteomes" id="UP000006671">
    <property type="component" value="Unassembled WGS sequence"/>
</dbReference>
<feature type="coiled-coil region" evidence="1">
    <location>
        <begin position="233"/>
        <end position="267"/>
    </location>
</feature>
<gene>
    <name evidence="4" type="ORF">NAEGRDRAFT_58885</name>
</gene>
<feature type="compositionally biased region" description="Low complexity" evidence="2">
    <location>
        <begin position="842"/>
        <end position="860"/>
    </location>
</feature>
<evidence type="ECO:0000259" key="3">
    <source>
        <dbReference type="SMART" id="SM01254"/>
    </source>
</evidence>
<dbReference type="PANTHER" id="PTHR21448:SF0">
    <property type="entry name" value="PROTEIN PHOSPHATASE 1 REGULATORY SUBUNIT 21"/>
    <property type="match status" value="1"/>
</dbReference>
<dbReference type="InterPro" id="IPR040024">
    <property type="entry name" value="PPP1R21"/>
</dbReference>
<evidence type="ECO:0000256" key="2">
    <source>
        <dbReference type="SAM" id="MobiDB-lite"/>
    </source>
</evidence>
<dbReference type="GO" id="GO:0016020">
    <property type="term" value="C:membrane"/>
    <property type="evidence" value="ECO:0007669"/>
    <property type="project" value="TreeGrafter"/>
</dbReference>
<sequence length="1025" mass="118215">MSSPLDSSESSSPIVNYLAMDPSSSPTSLANIPTSMNNSSSSSNSGTGSSNNGANNNSGNNLQIVALSKDKYEKLVKEFQKYKQKYSKWKKVVNTEEQKWKQISLELEKKENELKTKIEENDILQFNNQRLEKRMAQLMFDLEEQLNKVKSTRQSSFFSGLFGSSETQQPKKETEVEIIKEELESKIKENESIHIHLFELKQEHEKTLAKFKHTISDLQHSIYGKDSAIHSLKTNIEENQKKFQNEKDHLKDKMRNLKTDMKSLKDSESFIRNYTYQQHEEITNLETYVNRKVLFDETRHHEFNLLNVSNFKRNPVEIELIENLIAILGNLSKCTSSTYLFIPQKIQHLNKLSNTQANIIKLLNTRMNTTIDISTFPNLFAKLIKYCELYLKYLKNDEITVSFDLTKEEEEKAQTMDKKIIFCIFKTCKEIINYKCKCLLYLTICSQLEDCQLESEEDFTQFEGFIYMRNTNATLALKYLNTLFSRFETFINTFYLSILDVEDYQVLETYLNNSQIKRVFNSLNISAGSPPNDSLNAQDFISKIKNSKSNNSSSGNFSIREECKYVLQSIKDGFKDYCDILSNLLLKENVKNFVPPFIKNINDKLIKSLSQMLGLLDNLLLIHNGLQKCEKDFTNNYSRGALVDYETILSSKVKSTNITNTQVNNSFTGNNNTINNTVFNFYYNNQESINHLRNESSNYMKNNLLNLSSSDFTMRDAEVMKVKMNDLYSLIEILKKEKEEQSIIINNLKKQNEEYKNNLKLVNDRMTTELNQTVNLVSKLNLSINNSASGNDPVESYRNYTNQSIKELIRKVNELNEKLSKQVERSSTVEKSIIQTKDTDESSPISSTTSEPSTPNSTYTKSSAISIRKPTNDKEIFSHAEISREKELEAKYTKQIEYLMRQIEVCDLKTVQYRIQYQQAIMDLEKAQDQEEKLKLKISQIQQQMDSVSEELQSSKVIYEHQIQLLSDKLVEISTNYDINSSRLNDNATNNSSTVVGGIGAAVSSFFGSAEPTSNTNERRKKNKQ</sequence>
<feature type="compositionally biased region" description="Low complexity" evidence="2">
    <location>
        <begin position="1"/>
        <end position="12"/>
    </location>
</feature>
<evidence type="ECO:0000313" key="5">
    <source>
        <dbReference type="Proteomes" id="UP000006671"/>
    </source>
</evidence>
<keyword evidence="5" id="KW-1185">Reference proteome</keyword>
<dbReference type="GO" id="GO:0005769">
    <property type="term" value="C:early endosome"/>
    <property type="evidence" value="ECO:0007669"/>
    <property type="project" value="TreeGrafter"/>
</dbReference>
<dbReference type="KEGG" id="ngr:NAEGRDRAFT_58885"/>
<dbReference type="RefSeq" id="XP_002673799.1">
    <property type="nucleotide sequence ID" value="XM_002673753.1"/>
</dbReference>
<dbReference type="VEuPathDB" id="AmoebaDB:NAEGRDRAFT_58885"/>
<dbReference type="OrthoDB" id="5566667at2759"/>
<feature type="coiled-coil region" evidence="1">
    <location>
        <begin position="917"/>
        <end position="951"/>
    </location>
</feature>
<dbReference type="SMART" id="SM01254">
    <property type="entry name" value="KLRAQ"/>
    <property type="match status" value="1"/>
</dbReference>
<accession>D2VQ67</accession>
<dbReference type="InterPro" id="IPR019343">
    <property type="entry name" value="PPP1R21_N"/>
</dbReference>
<keyword evidence="1" id="KW-0175">Coiled coil</keyword>
<dbReference type="EMBL" id="GG738888">
    <property type="protein sequence ID" value="EFC41055.1"/>
    <property type="molecule type" value="Genomic_DNA"/>
</dbReference>
<reference evidence="4 5" key="1">
    <citation type="journal article" date="2010" name="Cell">
        <title>The genome of Naegleria gruberi illuminates early eukaryotic versatility.</title>
        <authorList>
            <person name="Fritz-Laylin L.K."/>
            <person name="Prochnik S.E."/>
            <person name="Ginger M.L."/>
            <person name="Dacks J.B."/>
            <person name="Carpenter M.L."/>
            <person name="Field M.C."/>
            <person name="Kuo A."/>
            <person name="Paredez A."/>
            <person name="Chapman J."/>
            <person name="Pham J."/>
            <person name="Shu S."/>
            <person name="Neupane R."/>
            <person name="Cipriano M."/>
            <person name="Mancuso J."/>
            <person name="Tu H."/>
            <person name="Salamov A."/>
            <person name="Lindquist E."/>
            <person name="Shapiro H."/>
            <person name="Lucas S."/>
            <person name="Grigoriev I.V."/>
            <person name="Cande W.Z."/>
            <person name="Fulton C."/>
            <person name="Rokhsar D.S."/>
            <person name="Dawson S.C."/>
        </authorList>
    </citation>
    <scope>NUCLEOTIDE SEQUENCE [LARGE SCALE GENOMIC DNA]</scope>
    <source>
        <strain evidence="4 5">NEG-M</strain>
    </source>
</reference>
<dbReference type="eggNOG" id="ENOG502SG9I">
    <property type="taxonomic scope" value="Eukaryota"/>
</dbReference>
<dbReference type="OMA" id="AKFKHTI"/>
<evidence type="ECO:0000313" key="4">
    <source>
        <dbReference type="EMBL" id="EFC41055.1"/>
    </source>
</evidence>